<organism evidence="18 19">
    <name type="scientific">Hydrogenibacillus schlegelii</name>
    <name type="common">Bacillus schlegelii</name>
    <dbReference type="NCBI Taxonomy" id="1484"/>
    <lineage>
        <taxon>Bacteria</taxon>
        <taxon>Bacillati</taxon>
        <taxon>Bacillota</taxon>
        <taxon>Bacilli</taxon>
        <taxon>Bacillales</taxon>
        <taxon>Bacillales Family X. Incertae Sedis</taxon>
        <taxon>Hydrogenibacillus</taxon>
    </lineage>
</organism>
<dbReference type="InterPro" id="IPR015813">
    <property type="entry name" value="Pyrv/PenolPyrv_kinase-like_dom"/>
</dbReference>
<dbReference type="EC" id="2.7.9.1" evidence="3 11"/>
<dbReference type="InterPro" id="IPR002192">
    <property type="entry name" value="PPDK_AMP/ATP-bd"/>
</dbReference>
<dbReference type="GO" id="GO:0016301">
    <property type="term" value="F:kinase activity"/>
    <property type="evidence" value="ECO:0007669"/>
    <property type="project" value="UniProtKB-UniRule"/>
</dbReference>
<feature type="binding site" evidence="14">
    <location>
        <position position="749"/>
    </location>
    <ligand>
        <name>Mg(2+)</name>
        <dbReference type="ChEBI" id="CHEBI:18420"/>
    </ligand>
</feature>
<feature type="domain" description="Pyruvate phosphate dikinase AMP/ATP-binding" evidence="16">
    <location>
        <begin position="62"/>
        <end position="290"/>
    </location>
</feature>
<proteinExistence type="inferred from homology"/>
<keyword evidence="9" id="KW-0067">ATP-binding</keyword>
<dbReference type="Gene3D" id="3.20.20.60">
    <property type="entry name" value="Phosphoenolpyruvate-binding domains"/>
    <property type="match status" value="1"/>
</dbReference>
<evidence type="ECO:0000256" key="10">
    <source>
        <dbReference type="ARBA" id="ARBA00022842"/>
    </source>
</evidence>
<dbReference type="Pfam" id="PF02896">
    <property type="entry name" value="PEP-utilizers_C"/>
    <property type="match status" value="1"/>
</dbReference>
<evidence type="ECO:0000259" key="16">
    <source>
        <dbReference type="Pfam" id="PF01326"/>
    </source>
</evidence>
<feature type="binding site" evidence="13">
    <location>
        <position position="772"/>
    </location>
    <ligand>
        <name>substrate</name>
    </ligand>
</feature>
<dbReference type="Gene3D" id="3.50.30.10">
    <property type="entry name" value="Phosphohistidine domain"/>
    <property type="match status" value="1"/>
</dbReference>
<gene>
    <name evidence="18" type="ORF">HSCHL_0298</name>
</gene>
<evidence type="ECO:0000256" key="11">
    <source>
        <dbReference type="PIRNR" id="PIRNR000853"/>
    </source>
</evidence>
<dbReference type="SUPFAM" id="SSF52009">
    <property type="entry name" value="Phosphohistidine domain"/>
    <property type="match status" value="1"/>
</dbReference>
<dbReference type="Gene3D" id="3.30.470.20">
    <property type="entry name" value="ATP-grasp fold, B domain"/>
    <property type="match status" value="1"/>
</dbReference>
<feature type="domain" description="Pyruvate phosphate dikinase AMP/ATP-binding" evidence="16">
    <location>
        <begin position="301"/>
        <end position="354"/>
    </location>
</feature>
<dbReference type="RefSeq" id="WP_272999648.1">
    <property type="nucleotide sequence ID" value="NZ_PEBV01000004.1"/>
</dbReference>
<keyword evidence="6 14" id="KW-0479">Metal-binding</keyword>
<dbReference type="Pfam" id="PF01326">
    <property type="entry name" value="PPDK_N"/>
    <property type="match status" value="3"/>
</dbReference>
<evidence type="ECO:0000256" key="5">
    <source>
        <dbReference type="ARBA" id="ARBA00022679"/>
    </source>
</evidence>
<dbReference type="InterPro" id="IPR036637">
    <property type="entry name" value="Phosphohistidine_dom_sf"/>
</dbReference>
<dbReference type="GO" id="GO:0050242">
    <property type="term" value="F:pyruvate, phosphate dikinase activity"/>
    <property type="evidence" value="ECO:0007669"/>
    <property type="project" value="UniProtKB-UniRule"/>
</dbReference>
<evidence type="ECO:0000256" key="13">
    <source>
        <dbReference type="PIRSR" id="PIRSR000853-2"/>
    </source>
</evidence>
<dbReference type="InterPro" id="IPR000121">
    <property type="entry name" value="PEP_util_C"/>
</dbReference>
<comment type="similarity">
    <text evidence="2 11">Belongs to the PEP-utilizing enzyme family.</text>
</comment>
<feature type="active site" description="Tele-phosphohistidine intermediate" evidence="12">
    <location>
        <position position="451"/>
    </location>
</feature>
<dbReference type="PROSITE" id="PS00370">
    <property type="entry name" value="PEP_ENZYMES_PHOS_SITE"/>
    <property type="match status" value="1"/>
</dbReference>
<dbReference type="InterPro" id="IPR010121">
    <property type="entry name" value="Pyruvate_phosphate_dikinase"/>
</dbReference>
<evidence type="ECO:0000313" key="19">
    <source>
        <dbReference type="Proteomes" id="UP000244180"/>
    </source>
</evidence>
<reference evidence="18 19" key="1">
    <citation type="submission" date="2017-08" db="EMBL/GenBank/DDBJ databases">
        <title>Burning lignite coal seam in the remote Altai Mountains harbors a hydrogen-driven thermophilic microbial community.</title>
        <authorList>
            <person name="Kadnikov V.V."/>
            <person name="Mardanov A.V."/>
            <person name="Ivasenko D."/>
            <person name="Beletsky A.V."/>
            <person name="Karnachuk O.V."/>
            <person name="Ravin N.V."/>
        </authorList>
    </citation>
    <scope>NUCLEOTIDE SEQUENCE [LARGE SCALE GENOMIC DNA]</scope>
    <source>
        <strain evidence="18">AL33</strain>
    </source>
</reference>
<dbReference type="GO" id="GO:0046872">
    <property type="term" value="F:metal ion binding"/>
    <property type="evidence" value="ECO:0007669"/>
    <property type="project" value="UniProtKB-UniRule"/>
</dbReference>
<evidence type="ECO:0000256" key="8">
    <source>
        <dbReference type="ARBA" id="ARBA00022777"/>
    </source>
</evidence>
<dbReference type="PROSITE" id="PS00742">
    <property type="entry name" value="PEP_ENZYMES_2"/>
    <property type="match status" value="1"/>
</dbReference>
<dbReference type="Gene3D" id="3.30.1490.20">
    <property type="entry name" value="ATP-grasp fold, A domain"/>
    <property type="match status" value="1"/>
</dbReference>
<evidence type="ECO:0000256" key="1">
    <source>
        <dbReference type="ARBA" id="ARBA00001946"/>
    </source>
</evidence>
<feature type="binding site" evidence="13">
    <location>
        <position position="557"/>
    </location>
    <ligand>
        <name>substrate</name>
    </ligand>
</feature>
<dbReference type="Pfam" id="PF00391">
    <property type="entry name" value="PEP-utilizers"/>
    <property type="match status" value="1"/>
</dbReference>
<evidence type="ECO:0000256" key="6">
    <source>
        <dbReference type="ARBA" id="ARBA00022723"/>
    </source>
</evidence>
<evidence type="ECO:0000259" key="15">
    <source>
        <dbReference type="Pfam" id="PF00391"/>
    </source>
</evidence>
<dbReference type="NCBIfam" id="TIGR01828">
    <property type="entry name" value="pyru_phos_dikin"/>
    <property type="match status" value="1"/>
</dbReference>
<evidence type="ECO:0000313" key="18">
    <source>
        <dbReference type="EMBL" id="PTQ54379.1"/>
    </source>
</evidence>
<dbReference type="InterPro" id="IPR013815">
    <property type="entry name" value="ATP_grasp_subdomain_1"/>
</dbReference>
<dbReference type="Gene3D" id="1.20.80.30">
    <property type="match status" value="1"/>
</dbReference>
<dbReference type="AlphaFoldDB" id="A0A2T5GDX3"/>
<evidence type="ECO:0000256" key="4">
    <source>
        <dbReference type="ARBA" id="ARBA00020138"/>
    </source>
</evidence>
<keyword evidence="18" id="KW-0670">Pyruvate</keyword>
<evidence type="ECO:0000259" key="17">
    <source>
        <dbReference type="Pfam" id="PF02896"/>
    </source>
</evidence>
<dbReference type="InterPro" id="IPR023151">
    <property type="entry name" value="PEP_util_CS"/>
</dbReference>
<feature type="binding site" evidence="13">
    <location>
        <position position="749"/>
    </location>
    <ligand>
        <name>substrate</name>
    </ligand>
</feature>
<evidence type="ECO:0000256" key="9">
    <source>
        <dbReference type="ARBA" id="ARBA00022840"/>
    </source>
</evidence>
<feature type="domain" description="Pyruvate phosphate dikinase AMP/ATP-binding" evidence="16">
    <location>
        <begin position="16"/>
        <end position="55"/>
    </location>
</feature>
<name>A0A2T5GDX3_HYDSH</name>
<comment type="caution">
    <text evidence="18">The sequence shown here is derived from an EMBL/GenBank/DDBJ whole genome shotgun (WGS) entry which is preliminary data.</text>
</comment>
<feature type="binding site" evidence="13">
    <location>
        <position position="771"/>
    </location>
    <ligand>
        <name>substrate</name>
    </ligand>
</feature>
<sequence>MKRVYHFHEGDGTMKALLGGKGAGLAEMTRAGLPVPPGFTITTEACREYFAAGGVLAPDLLAEVDAAIADLEARTGKRFGDPANPLLVSVRSGAPISMPGMMDTILNLGLNDAVADGLARLTGDARFAYDAYRRFIQMFANVVLGLEHARFEAIIEDEKRRRGVETDPELPAEAWQAVIREFLALVEKETKRPFPTEPREQLLLAIRAVFDSWNNPRAIVYRKLHKIPDTLGTAVNVQMMVFGNMGDTSGTGVAFTRNPSTGENVLYGEFLLNAQGEDVVAGIRTPQPIAALREVMPEVYAEFERIARRLEAHYRDMQDIEFTIEKGKLYLLQTRNGKRTARAAVKIAVDMVKEGLIDEREALRRITPEMIDQLLHRRIDPNAPRTVLARGLPASPGAATGIVVFDADEAEARGKRGEAVILVRPETTPDDIHGLAVAQGVITSRGGMTSHAAVVARGMGKPAIVGAEGLKIDLEAETFRAGDVVVKKGDVISMDGATGEILLGAVALVEPEPDPEFETLLGWADRFRRLGVRANADTPEDAARARAFGAQGIGLCRTEHMFMAADRLPAVREMILAETPEERAAALEKIRPMQEEDFYGIFKAMAPYPVTVRLLDPPLHEFLPKYEELLLEVDRLARDPQADPARLQEKQALLRKVRALKEENPMLGLRGCRLGILYPEVYAMQAEAIFRAAFRLRQEGVPANVEIMIPLVGHANELARLREVVDAAYRKVAEAFGAEMPYLVGTMIEVPRAALTADEIGRVADFFSFGTNDLTQTTLGVSRDDAEGKFLHVYVEEKILPDNPFVTLDTGGVGKLVEMGLRLGREANERLKVGVCGEHGGDARSIRFFHGAGLDYVSASPYRVPLARLAAAQAAIEAEDAAREEKAAGAGSSGM</sequence>
<dbReference type="InterPro" id="IPR018274">
    <property type="entry name" value="PEP_util_AS"/>
</dbReference>
<evidence type="ECO:0000256" key="12">
    <source>
        <dbReference type="PIRSR" id="PIRSR000853-1"/>
    </source>
</evidence>
<evidence type="ECO:0000256" key="7">
    <source>
        <dbReference type="ARBA" id="ARBA00022741"/>
    </source>
</evidence>
<dbReference type="Proteomes" id="UP000244180">
    <property type="component" value="Unassembled WGS sequence"/>
</dbReference>
<feature type="active site" description="Proton donor" evidence="12">
    <location>
        <position position="836"/>
    </location>
</feature>
<keyword evidence="5" id="KW-0808">Transferase</keyword>
<dbReference type="NCBIfam" id="NF004531">
    <property type="entry name" value="PRK05878.1"/>
    <property type="match status" value="1"/>
</dbReference>
<dbReference type="SUPFAM" id="SSF56059">
    <property type="entry name" value="Glutathione synthetase ATP-binding domain-like"/>
    <property type="match status" value="1"/>
</dbReference>
<comment type="catalytic activity">
    <reaction evidence="11">
        <text>pyruvate + phosphate + ATP = phosphoenolpyruvate + AMP + diphosphate + H(+)</text>
        <dbReference type="Rhea" id="RHEA:10756"/>
        <dbReference type="ChEBI" id="CHEBI:15361"/>
        <dbReference type="ChEBI" id="CHEBI:15378"/>
        <dbReference type="ChEBI" id="CHEBI:30616"/>
        <dbReference type="ChEBI" id="CHEBI:33019"/>
        <dbReference type="ChEBI" id="CHEBI:43474"/>
        <dbReference type="ChEBI" id="CHEBI:58702"/>
        <dbReference type="ChEBI" id="CHEBI:456215"/>
        <dbReference type="EC" id="2.7.9.1"/>
    </reaction>
</comment>
<dbReference type="PANTHER" id="PTHR22931">
    <property type="entry name" value="PHOSPHOENOLPYRUVATE DIKINASE-RELATED"/>
    <property type="match status" value="1"/>
</dbReference>
<feature type="domain" description="PEP-utilising enzyme C-terminal" evidence="17">
    <location>
        <begin position="518"/>
        <end position="874"/>
    </location>
</feature>
<evidence type="ECO:0000256" key="3">
    <source>
        <dbReference type="ARBA" id="ARBA00011994"/>
    </source>
</evidence>
<feature type="binding site" evidence="13">
    <location>
        <position position="613"/>
    </location>
    <ligand>
        <name>substrate</name>
    </ligand>
</feature>
<dbReference type="GO" id="GO:0005524">
    <property type="term" value="F:ATP binding"/>
    <property type="evidence" value="ECO:0007669"/>
    <property type="project" value="UniProtKB-UniRule"/>
</dbReference>
<dbReference type="Gene3D" id="1.10.189.10">
    <property type="entry name" value="Pyruvate Phosphate Dikinase, domain 2"/>
    <property type="match status" value="1"/>
</dbReference>
<keyword evidence="10 14" id="KW-0460">Magnesium</keyword>
<dbReference type="SUPFAM" id="SSF51621">
    <property type="entry name" value="Phosphoenolpyruvate/pyruvate domain"/>
    <property type="match status" value="1"/>
</dbReference>
<keyword evidence="8 18" id="KW-0418">Kinase</keyword>
<feature type="binding site" evidence="14">
    <location>
        <position position="773"/>
    </location>
    <ligand>
        <name>Mg(2+)</name>
        <dbReference type="ChEBI" id="CHEBI:18420"/>
    </ligand>
</feature>
<dbReference type="PIRSF" id="PIRSF000853">
    <property type="entry name" value="PPDK"/>
    <property type="match status" value="1"/>
</dbReference>
<evidence type="ECO:0000256" key="14">
    <source>
        <dbReference type="PIRSR" id="PIRSR000853-3"/>
    </source>
</evidence>
<evidence type="ECO:0000256" key="2">
    <source>
        <dbReference type="ARBA" id="ARBA00007837"/>
    </source>
</evidence>
<dbReference type="InterPro" id="IPR040442">
    <property type="entry name" value="Pyrv_kinase-like_dom_sf"/>
</dbReference>
<feature type="binding site" evidence="13">
    <location>
        <position position="770"/>
    </location>
    <ligand>
        <name>substrate</name>
    </ligand>
</feature>
<dbReference type="EMBL" id="PEBV01000004">
    <property type="protein sequence ID" value="PTQ54379.1"/>
    <property type="molecule type" value="Genomic_DNA"/>
</dbReference>
<dbReference type="InterPro" id="IPR008279">
    <property type="entry name" value="PEP-util_enz_mobile_dom"/>
</dbReference>
<feature type="binding site" evidence="13">
    <location>
        <position position="773"/>
    </location>
    <ligand>
        <name>substrate</name>
    </ligand>
</feature>
<protein>
    <recommendedName>
        <fullName evidence="4 11">Pyruvate, phosphate dikinase</fullName>
        <ecNumber evidence="3 11">2.7.9.1</ecNumber>
    </recommendedName>
</protein>
<accession>A0A2T5GDX3</accession>
<feature type="domain" description="PEP-utilising enzyme mobile" evidence="15">
    <location>
        <begin position="419"/>
        <end position="499"/>
    </location>
</feature>
<keyword evidence="7" id="KW-0547">Nucleotide-binding</keyword>
<dbReference type="PANTHER" id="PTHR22931:SF9">
    <property type="entry name" value="PYRUVATE, PHOSPHATE DIKINASE 1, CHLOROPLASTIC"/>
    <property type="match status" value="1"/>
</dbReference>
<comment type="cofactor">
    <cofactor evidence="1 11 14">
        <name>Mg(2+)</name>
        <dbReference type="ChEBI" id="CHEBI:18420"/>
    </cofactor>
</comment>